<dbReference type="Pfam" id="PF22086">
    <property type="entry name" value="DUF6940"/>
    <property type="match status" value="2"/>
</dbReference>
<protein>
    <submittedName>
        <fullName evidence="1">Uncharacterized protein</fullName>
    </submittedName>
</protein>
<dbReference type="InterPro" id="IPR054220">
    <property type="entry name" value="DUF6940"/>
</dbReference>
<organism evidence="1 2">
    <name type="scientific">Tribonema minus</name>
    <dbReference type="NCBI Taxonomy" id="303371"/>
    <lineage>
        <taxon>Eukaryota</taxon>
        <taxon>Sar</taxon>
        <taxon>Stramenopiles</taxon>
        <taxon>Ochrophyta</taxon>
        <taxon>PX clade</taxon>
        <taxon>Xanthophyceae</taxon>
        <taxon>Tribonematales</taxon>
        <taxon>Tribonemataceae</taxon>
        <taxon>Tribonema</taxon>
    </lineage>
</organism>
<evidence type="ECO:0000313" key="2">
    <source>
        <dbReference type="Proteomes" id="UP000664859"/>
    </source>
</evidence>
<gene>
    <name evidence="1" type="ORF">JKP88DRAFT_283448</name>
</gene>
<evidence type="ECO:0000313" key="1">
    <source>
        <dbReference type="EMBL" id="KAG5175495.1"/>
    </source>
</evidence>
<dbReference type="AlphaFoldDB" id="A0A836C736"/>
<name>A0A836C736_9STRA</name>
<keyword evidence="2" id="KW-1185">Reference proteome</keyword>
<dbReference type="OrthoDB" id="411235at2759"/>
<sequence length="130" mass="14281">MPAPFEAFFWESAPICGKTAASAPFEFVVVGSPALAGIRADPRPFWEHIGPEHGSQAVETFLNLGRDALLVSPCKAADTNAPSALRCNFNSSRVSLIWLSTAGMGVHWLHARIDLTPKYYTYTPYKSWPQ</sequence>
<dbReference type="EMBL" id="JAFCMP010000548">
    <property type="protein sequence ID" value="KAG5175495.1"/>
    <property type="molecule type" value="Genomic_DNA"/>
</dbReference>
<accession>A0A836C736</accession>
<comment type="caution">
    <text evidence="1">The sequence shown here is derived from an EMBL/GenBank/DDBJ whole genome shotgun (WGS) entry which is preliminary data.</text>
</comment>
<dbReference type="Proteomes" id="UP000664859">
    <property type="component" value="Unassembled WGS sequence"/>
</dbReference>
<reference evidence="1" key="1">
    <citation type="submission" date="2021-02" db="EMBL/GenBank/DDBJ databases">
        <title>First Annotated Genome of the Yellow-green Alga Tribonema minus.</title>
        <authorList>
            <person name="Mahan K.M."/>
        </authorList>
    </citation>
    <scope>NUCLEOTIDE SEQUENCE</scope>
    <source>
        <strain evidence="1">UTEX B ZZ1240</strain>
    </source>
</reference>
<proteinExistence type="predicted"/>